<keyword evidence="5 8" id="KW-0812">Transmembrane</keyword>
<dbReference type="Pfam" id="PF01925">
    <property type="entry name" value="TauE"/>
    <property type="match status" value="1"/>
</dbReference>
<name>A0A0D8HL30_9ACTN</name>
<keyword evidence="6 8" id="KW-1133">Transmembrane helix</keyword>
<dbReference type="OrthoDB" id="3782574at2"/>
<evidence type="ECO:0000313" key="9">
    <source>
        <dbReference type="EMBL" id="KJF18638.1"/>
    </source>
</evidence>
<evidence type="ECO:0000256" key="1">
    <source>
        <dbReference type="ARBA" id="ARBA00004651"/>
    </source>
</evidence>
<dbReference type="Proteomes" id="UP000032360">
    <property type="component" value="Unassembled WGS sequence"/>
</dbReference>
<dbReference type="RefSeq" id="WP_052604276.1">
    <property type="nucleotide sequence ID" value="NZ_JXYS01000011.1"/>
</dbReference>
<dbReference type="InterPro" id="IPR002781">
    <property type="entry name" value="TM_pro_TauE-like"/>
</dbReference>
<feature type="transmembrane region" description="Helical" evidence="8">
    <location>
        <begin position="74"/>
        <end position="93"/>
    </location>
</feature>
<feature type="transmembrane region" description="Helical" evidence="8">
    <location>
        <begin position="230"/>
        <end position="251"/>
    </location>
</feature>
<evidence type="ECO:0000313" key="10">
    <source>
        <dbReference type="Proteomes" id="UP000032360"/>
    </source>
</evidence>
<gene>
    <name evidence="9" type="ORF">AXFE_04760</name>
</gene>
<protein>
    <recommendedName>
        <fullName evidence="8">Probable membrane transporter protein</fullName>
    </recommendedName>
</protein>
<organism evidence="9 10">
    <name type="scientific">Acidithrix ferrooxidans</name>
    <dbReference type="NCBI Taxonomy" id="1280514"/>
    <lineage>
        <taxon>Bacteria</taxon>
        <taxon>Bacillati</taxon>
        <taxon>Actinomycetota</taxon>
        <taxon>Acidimicrobiia</taxon>
        <taxon>Acidimicrobiales</taxon>
        <taxon>Acidimicrobiaceae</taxon>
        <taxon>Acidithrix</taxon>
    </lineage>
</organism>
<feature type="transmembrane region" description="Helical" evidence="8">
    <location>
        <begin position="99"/>
        <end position="117"/>
    </location>
</feature>
<dbReference type="STRING" id="1280514.AXFE_04760"/>
<dbReference type="GO" id="GO:0005886">
    <property type="term" value="C:plasma membrane"/>
    <property type="evidence" value="ECO:0007669"/>
    <property type="project" value="UniProtKB-SubCell"/>
</dbReference>
<comment type="caution">
    <text evidence="9">The sequence shown here is derived from an EMBL/GenBank/DDBJ whole genome shotgun (WGS) entry which is preliminary data.</text>
</comment>
<feature type="transmembrane region" description="Helical" evidence="8">
    <location>
        <begin position="137"/>
        <end position="167"/>
    </location>
</feature>
<evidence type="ECO:0000256" key="6">
    <source>
        <dbReference type="ARBA" id="ARBA00022989"/>
    </source>
</evidence>
<keyword evidence="10" id="KW-1185">Reference proteome</keyword>
<comment type="similarity">
    <text evidence="2 8">Belongs to the 4-toluene sulfonate uptake permease (TSUP) (TC 2.A.102) family.</text>
</comment>
<dbReference type="PANTHER" id="PTHR30269:SF0">
    <property type="entry name" value="MEMBRANE TRANSPORTER PROTEIN YFCA-RELATED"/>
    <property type="match status" value="1"/>
</dbReference>
<proteinExistence type="inferred from homology"/>
<keyword evidence="4 8" id="KW-1003">Cell membrane</keyword>
<feature type="transmembrane region" description="Helical" evidence="8">
    <location>
        <begin position="192"/>
        <end position="218"/>
    </location>
</feature>
<evidence type="ECO:0000256" key="7">
    <source>
        <dbReference type="ARBA" id="ARBA00023136"/>
    </source>
</evidence>
<keyword evidence="3" id="KW-0813">Transport</keyword>
<dbReference type="InterPro" id="IPR052017">
    <property type="entry name" value="TSUP"/>
</dbReference>
<sequence>MNIAHLLFLVAAGLVAGTVNSIAGGGSLISFPALLFVGLGPIVANVTNSLASLPGYISGTIGYRRALPHQRHRLIQASIACVFGSVVGTVILLTTPVSYFRAVVPFLILGACALLVFQERISVFVSFSKVSSKSKWVMPLAIGISAIYGSYFGAGLGIILLAILSIFSDETLQNNNALKITLSVVIASVGDLIYVLVTHVAFLDAGVMAIGFILGGFLGAKIASRLSARVLRISIVIFGVCVSSILLYQTYL</sequence>
<evidence type="ECO:0000256" key="3">
    <source>
        <dbReference type="ARBA" id="ARBA00022448"/>
    </source>
</evidence>
<reference evidence="9 10" key="1">
    <citation type="submission" date="2015-01" db="EMBL/GenBank/DDBJ databases">
        <title>Draft genome of the acidophilic iron oxidizer Acidithrix ferrooxidans strain Py-F3.</title>
        <authorList>
            <person name="Poehlein A."/>
            <person name="Eisen S."/>
            <person name="Schloemann M."/>
            <person name="Johnson B.D."/>
            <person name="Daniel R."/>
            <person name="Muehling M."/>
        </authorList>
    </citation>
    <scope>NUCLEOTIDE SEQUENCE [LARGE SCALE GENOMIC DNA]</scope>
    <source>
        <strain evidence="9 10">Py-F3</strain>
    </source>
</reference>
<evidence type="ECO:0000256" key="5">
    <source>
        <dbReference type="ARBA" id="ARBA00022692"/>
    </source>
</evidence>
<dbReference type="AlphaFoldDB" id="A0A0D8HL30"/>
<comment type="subcellular location">
    <subcellularLocation>
        <location evidence="1 8">Cell membrane</location>
        <topology evidence="1 8">Multi-pass membrane protein</topology>
    </subcellularLocation>
</comment>
<evidence type="ECO:0000256" key="4">
    <source>
        <dbReference type="ARBA" id="ARBA00022475"/>
    </source>
</evidence>
<keyword evidence="7 8" id="KW-0472">Membrane</keyword>
<feature type="transmembrane region" description="Helical" evidence="8">
    <location>
        <begin position="31"/>
        <end position="53"/>
    </location>
</feature>
<dbReference type="PANTHER" id="PTHR30269">
    <property type="entry name" value="TRANSMEMBRANE PROTEIN YFCA"/>
    <property type="match status" value="1"/>
</dbReference>
<dbReference type="EMBL" id="JXYS01000011">
    <property type="protein sequence ID" value="KJF18638.1"/>
    <property type="molecule type" value="Genomic_DNA"/>
</dbReference>
<evidence type="ECO:0000256" key="2">
    <source>
        <dbReference type="ARBA" id="ARBA00009142"/>
    </source>
</evidence>
<evidence type="ECO:0000256" key="8">
    <source>
        <dbReference type="RuleBase" id="RU363041"/>
    </source>
</evidence>
<accession>A0A0D8HL30</accession>